<sequence length="382" mass="42306">MASPTVVESILLSTSCSHARPFAKRLVVYQAIFHLAFVVILGAVCEPRSGRCMAGNLWNPDFWGEASCRPEYCEAGPNCNLDAFIKAPVDATSNVFFVIVGWTFIIIGHEDFVYFRGAWVATKPTMHTDVEKGLAVVSESVALTLGADYSPNSPPNLLASGHLVCFISHIVGGLILVYAGVASFLYHGGMTPLGLTLDMYSVYSLVTMIIPYLLLRVLSPIMPEHFRVPLVTYGTLLGMIFSIHWPIYEKEMGIRQEATTTVPLGAAAHFFLLVVHSVVWRRRFRIRALRDYLLLVASVLCMGIAYLFQDDLKYCVGPNSLFQGHAIWHAGMALGIGFFYLFLRQEREIAGFRSNSFGWRERGSSTKKGGLELMTRDSSASV</sequence>
<feature type="transmembrane region" description="Helical" evidence="1">
    <location>
        <begin position="27"/>
        <end position="45"/>
    </location>
</feature>
<proteinExistence type="predicted"/>
<dbReference type="AlphaFoldDB" id="A0A9W7G5V2"/>
<evidence type="ECO:0000256" key="1">
    <source>
        <dbReference type="SAM" id="Phobius"/>
    </source>
</evidence>
<gene>
    <name evidence="2" type="ORF">TrCOL_g2540</name>
</gene>
<reference evidence="3" key="1">
    <citation type="journal article" date="2023" name="Commun. Biol.">
        <title>Genome analysis of Parmales, the sister group of diatoms, reveals the evolutionary specialization of diatoms from phago-mixotrophs to photoautotrophs.</title>
        <authorList>
            <person name="Ban H."/>
            <person name="Sato S."/>
            <person name="Yoshikawa S."/>
            <person name="Yamada K."/>
            <person name="Nakamura Y."/>
            <person name="Ichinomiya M."/>
            <person name="Sato N."/>
            <person name="Blanc-Mathieu R."/>
            <person name="Endo H."/>
            <person name="Kuwata A."/>
            <person name="Ogata H."/>
        </authorList>
    </citation>
    <scope>NUCLEOTIDE SEQUENCE [LARGE SCALE GENOMIC DNA]</scope>
</reference>
<dbReference type="OrthoDB" id="196241at2759"/>
<protein>
    <recommendedName>
        <fullName evidence="4">Ceramidase</fullName>
    </recommendedName>
</protein>
<evidence type="ECO:0000313" key="3">
    <source>
        <dbReference type="Proteomes" id="UP001165065"/>
    </source>
</evidence>
<keyword evidence="1" id="KW-0812">Transmembrane</keyword>
<feature type="transmembrane region" description="Helical" evidence="1">
    <location>
        <begin position="292"/>
        <end position="309"/>
    </location>
</feature>
<comment type="caution">
    <text evidence="2">The sequence shown here is derived from an EMBL/GenBank/DDBJ whole genome shotgun (WGS) entry which is preliminary data.</text>
</comment>
<evidence type="ECO:0000313" key="2">
    <source>
        <dbReference type="EMBL" id="GMI37027.1"/>
    </source>
</evidence>
<organism evidence="2 3">
    <name type="scientific">Triparma columacea</name>
    <dbReference type="NCBI Taxonomy" id="722753"/>
    <lineage>
        <taxon>Eukaryota</taxon>
        <taxon>Sar</taxon>
        <taxon>Stramenopiles</taxon>
        <taxon>Ochrophyta</taxon>
        <taxon>Bolidophyceae</taxon>
        <taxon>Parmales</taxon>
        <taxon>Triparmaceae</taxon>
        <taxon>Triparma</taxon>
    </lineage>
</organism>
<keyword evidence="3" id="KW-1185">Reference proteome</keyword>
<evidence type="ECO:0008006" key="4">
    <source>
        <dbReference type="Google" id="ProtNLM"/>
    </source>
</evidence>
<name>A0A9W7G5V2_9STRA</name>
<feature type="transmembrane region" description="Helical" evidence="1">
    <location>
        <begin position="230"/>
        <end position="248"/>
    </location>
</feature>
<keyword evidence="1" id="KW-0472">Membrane</keyword>
<feature type="transmembrane region" description="Helical" evidence="1">
    <location>
        <begin position="200"/>
        <end position="218"/>
    </location>
</feature>
<keyword evidence="1" id="KW-1133">Transmembrane helix</keyword>
<dbReference type="EMBL" id="BRYA01000070">
    <property type="protein sequence ID" value="GMI37027.1"/>
    <property type="molecule type" value="Genomic_DNA"/>
</dbReference>
<accession>A0A9W7G5V2</accession>
<feature type="transmembrane region" description="Helical" evidence="1">
    <location>
        <begin position="260"/>
        <end position="280"/>
    </location>
</feature>
<feature type="transmembrane region" description="Helical" evidence="1">
    <location>
        <begin position="321"/>
        <end position="343"/>
    </location>
</feature>
<dbReference type="Proteomes" id="UP001165065">
    <property type="component" value="Unassembled WGS sequence"/>
</dbReference>
<feature type="transmembrane region" description="Helical" evidence="1">
    <location>
        <begin position="163"/>
        <end position="188"/>
    </location>
</feature>